<protein>
    <submittedName>
        <fullName evidence="1">Uncharacterized protein</fullName>
    </submittedName>
</protein>
<gene>
    <name evidence="1" type="ORF">UB32_03475</name>
</gene>
<keyword evidence="2" id="KW-1185">Reference proteome</keyword>
<name>A0A0D6ZDN9_9BACI</name>
<evidence type="ECO:0000313" key="2">
    <source>
        <dbReference type="Proteomes" id="UP000032512"/>
    </source>
</evidence>
<dbReference type="Proteomes" id="UP000032512">
    <property type="component" value="Unassembled WGS sequence"/>
</dbReference>
<reference evidence="1 2" key="1">
    <citation type="submission" date="2015-01" db="EMBL/GenBank/DDBJ databases">
        <title>Draft genome sequences of the supercritical CO2 tolerant bacteria Bacillus subterraneus MITOT1 and Bacillus cereus MIT0214.</title>
        <authorList>
            <person name="Peet K.C."/>
            <person name="Thompson J.R."/>
        </authorList>
    </citation>
    <scope>NUCLEOTIDE SEQUENCE [LARGE SCALE GENOMIC DNA]</scope>
    <source>
        <strain evidence="1 2">MITOT1</strain>
    </source>
</reference>
<dbReference type="PATRIC" id="fig|285983.3.peg.2635"/>
<dbReference type="EMBL" id="JXIQ01000019">
    <property type="protein sequence ID" value="KIY23390.1"/>
    <property type="molecule type" value="Genomic_DNA"/>
</dbReference>
<proteinExistence type="predicted"/>
<dbReference type="AlphaFoldDB" id="A0A0D6ZDN9"/>
<organism evidence="1 2">
    <name type="scientific">Mesobacillus subterraneus</name>
    <dbReference type="NCBI Taxonomy" id="285983"/>
    <lineage>
        <taxon>Bacteria</taxon>
        <taxon>Bacillati</taxon>
        <taxon>Bacillota</taxon>
        <taxon>Bacilli</taxon>
        <taxon>Bacillales</taxon>
        <taxon>Bacillaceae</taxon>
        <taxon>Mesobacillus</taxon>
    </lineage>
</organism>
<dbReference type="OrthoDB" id="2884939at2"/>
<evidence type="ECO:0000313" key="1">
    <source>
        <dbReference type="EMBL" id="KIY23390.1"/>
    </source>
</evidence>
<accession>A0A0D6ZDN9</accession>
<comment type="caution">
    <text evidence="1">The sequence shown here is derived from an EMBL/GenBank/DDBJ whole genome shotgun (WGS) entry which is preliminary data.</text>
</comment>
<sequence length="87" mass="10237">MSKIAESQRSFIYLELDEHYLKSSLLEPEKQSIYQEFKFFLDQVNDTSRLTEITDAIFELDADEEDLFANLLTLKNNLLDKQLLTKS</sequence>
<dbReference type="RefSeq" id="WP_044391228.1">
    <property type="nucleotide sequence ID" value="NZ_JXIQ01000019.1"/>
</dbReference>